<dbReference type="Gene3D" id="3.20.20.80">
    <property type="entry name" value="Glycosidases"/>
    <property type="match status" value="1"/>
</dbReference>
<comment type="similarity">
    <text evidence="1 4">Belongs to the glycosyl hydrolase 26 family.</text>
</comment>
<sequence>MSTALLPLLALLAHAQKPDAPASKPLTLGVWFWYTEHSPASWNTVMERKYPAFQTDFNIPDRVSPDGNSVIFDMAENDPNFMKDVKLWDDGTDAAAFITDAKDVILANGTQGLDLVTDEALEHLGQRLAKIKREVYLRWCPEQNGNWMAYGPPTPGSYYVSVWKRMYTTVKKYAPSVKVVWSPNYDLPPRDTSTWPGPEFVDMVGTSVYYKGFGKNERMPARYIDDSISNIYNEYSVKYNKPFVISESSGAWESGTGTSDKTGEKLTIKSTVDQVTFQKLFWDRMLSTEFLDTYPLLEAVYLFDMAKQEEFFRDFRVSADPAVRKNFQAAVDALDAKGRMKWANAVANVTSTASTTSAVETSAATVAATGVASVSSTKTSSGFSLSLNAVAQNKNVIQLGFPDLLEGLEQLSFSHARAATSPLIGHDKQWQWCIIIRLIAAMLTMTYQGANTTAPTC</sequence>
<evidence type="ECO:0000256" key="5">
    <source>
        <dbReference type="SAM" id="SignalP"/>
    </source>
</evidence>
<dbReference type="EMBL" id="QEAP01000161">
    <property type="protein sequence ID" value="TPX73839.1"/>
    <property type="molecule type" value="Genomic_DNA"/>
</dbReference>
<feature type="signal peptide" evidence="5">
    <location>
        <begin position="1"/>
        <end position="15"/>
    </location>
</feature>
<dbReference type="SUPFAM" id="SSF51445">
    <property type="entry name" value="(Trans)glycosidases"/>
    <property type="match status" value="1"/>
</dbReference>
<dbReference type="PANTHER" id="PTHR40079:SF4">
    <property type="entry name" value="GH26 DOMAIN-CONTAINING PROTEIN-RELATED"/>
    <property type="match status" value="1"/>
</dbReference>
<accession>A0A507FBX5</accession>
<keyword evidence="2 4" id="KW-0378">Hydrolase</keyword>
<organism evidence="7 8">
    <name type="scientific">Chytriomyces confervae</name>
    <dbReference type="NCBI Taxonomy" id="246404"/>
    <lineage>
        <taxon>Eukaryota</taxon>
        <taxon>Fungi</taxon>
        <taxon>Fungi incertae sedis</taxon>
        <taxon>Chytridiomycota</taxon>
        <taxon>Chytridiomycota incertae sedis</taxon>
        <taxon>Chytridiomycetes</taxon>
        <taxon>Chytridiales</taxon>
        <taxon>Chytriomycetaceae</taxon>
        <taxon>Chytriomyces</taxon>
    </lineage>
</organism>
<dbReference type="Pfam" id="PF02156">
    <property type="entry name" value="Glyco_hydro_26"/>
    <property type="match status" value="1"/>
</dbReference>
<feature type="domain" description="GH26" evidence="6">
    <location>
        <begin position="1"/>
        <end position="327"/>
    </location>
</feature>
<comment type="caution">
    <text evidence="7">The sequence shown here is derived from an EMBL/GenBank/DDBJ whole genome shotgun (WGS) entry which is preliminary data.</text>
</comment>
<evidence type="ECO:0000259" key="6">
    <source>
        <dbReference type="PROSITE" id="PS51764"/>
    </source>
</evidence>
<gene>
    <name evidence="7" type="ORF">CcCBS67573_g04893</name>
</gene>
<evidence type="ECO:0000256" key="1">
    <source>
        <dbReference type="ARBA" id="ARBA00007754"/>
    </source>
</evidence>
<evidence type="ECO:0000256" key="2">
    <source>
        <dbReference type="ARBA" id="ARBA00022801"/>
    </source>
</evidence>
<dbReference type="InterPro" id="IPR022790">
    <property type="entry name" value="GH26_dom"/>
</dbReference>
<feature type="active site" description="Nucleophile" evidence="4">
    <location>
        <position position="247"/>
    </location>
</feature>
<name>A0A507FBX5_9FUNG</name>
<feature type="active site" description="Proton donor" evidence="4">
    <location>
        <position position="142"/>
    </location>
</feature>
<protein>
    <submittedName>
        <fullName evidence="7">Mannan endo-1,4-beta-mannosidase</fullName>
    </submittedName>
</protein>
<dbReference type="GO" id="GO:0006080">
    <property type="term" value="P:substituted mannan metabolic process"/>
    <property type="evidence" value="ECO:0007669"/>
    <property type="project" value="InterPro"/>
</dbReference>
<dbReference type="PANTHER" id="PTHR40079">
    <property type="entry name" value="MANNAN ENDO-1,4-BETA-MANNOSIDASE E-RELATED"/>
    <property type="match status" value="1"/>
</dbReference>
<dbReference type="PROSITE" id="PS51764">
    <property type="entry name" value="GH26"/>
    <property type="match status" value="1"/>
</dbReference>
<keyword evidence="3 4" id="KW-0326">Glycosidase</keyword>
<dbReference type="AlphaFoldDB" id="A0A507FBX5"/>
<dbReference type="InterPro" id="IPR017853">
    <property type="entry name" value="GH"/>
</dbReference>
<feature type="chain" id="PRO_5021401252" evidence="5">
    <location>
        <begin position="16"/>
        <end position="457"/>
    </location>
</feature>
<evidence type="ECO:0000256" key="3">
    <source>
        <dbReference type="ARBA" id="ARBA00023295"/>
    </source>
</evidence>
<dbReference type="Proteomes" id="UP000320333">
    <property type="component" value="Unassembled WGS sequence"/>
</dbReference>
<keyword evidence="8" id="KW-1185">Reference proteome</keyword>
<proteinExistence type="inferred from homology"/>
<reference evidence="7 8" key="1">
    <citation type="journal article" date="2019" name="Sci. Rep.">
        <title>Comparative genomics of chytrid fungi reveal insights into the obligate biotrophic and pathogenic lifestyle of Synchytrium endobioticum.</title>
        <authorList>
            <person name="van de Vossenberg B.T.L.H."/>
            <person name="Warris S."/>
            <person name="Nguyen H.D.T."/>
            <person name="van Gent-Pelzer M.P.E."/>
            <person name="Joly D.L."/>
            <person name="van de Geest H.C."/>
            <person name="Bonants P.J.M."/>
            <person name="Smith D.S."/>
            <person name="Levesque C.A."/>
            <person name="van der Lee T.A.J."/>
        </authorList>
    </citation>
    <scope>NUCLEOTIDE SEQUENCE [LARGE SCALE GENOMIC DNA]</scope>
    <source>
        <strain evidence="7 8">CBS 675.73</strain>
    </source>
</reference>
<evidence type="ECO:0000256" key="4">
    <source>
        <dbReference type="PROSITE-ProRule" id="PRU01100"/>
    </source>
</evidence>
<dbReference type="InterPro" id="IPR000805">
    <property type="entry name" value="Glyco_hydro_26"/>
</dbReference>
<dbReference type="GO" id="GO:0016985">
    <property type="term" value="F:mannan endo-1,4-beta-mannosidase activity"/>
    <property type="evidence" value="ECO:0007669"/>
    <property type="project" value="InterPro"/>
</dbReference>
<evidence type="ECO:0000313" key="8">
    <source>
        <dbReference type="Proteomes" id="UP000320333"/>
    </source>
</evidence>
<keyword evidence="5" id="KW-0732">Signal</keyword>
<evidence type="ECO:0000313" key="7">
    <source>
        <dbReference type="EMBL" id="TPX73839.1"/>
    </source>
</evidence>
<dbReference type="OrthoDB" id="428177at2759"/>